<protein>
    <submittedName>
        <fullName evidence="2">N-acetylglutamate synthase</fullName>
    </submittedName>
</protein>
<keyword evidence="3" id="KW-1185">Reference proteome</keyword>
<dbReference type="Proteomes" id="UP000055060">
    <property type="component" value="Unassembled WGS sequence"/>
</dbReference>
<dbReference type="SUPFAM" id="SSF55729">
    <property type="entry name" value="Acyl-CoA N-acyltransferases (Nat)"/>
    <property type="match status" value="1"/>
</dbReference>
<reference evidence="2" key="1">
    <citation type="submission" date="2015-07" db="EMBL/GenBank/DDBJ databases">
        <title>Draft Genome Sequences of Anaerolinea thermolimosa IMO-1, Bellilinea caldifistulae GOMI-1, Leptolinea tardivitalis YMTK-2, Levilinea saccharolytica KIBI-1,Longilinea arvoryzae KOME-1, Previously Described as Members of the Anaerolineaceae (Chloroflexi).</title>
        <authorList>
            <person name="Sekiguchi Y."/>
            <person name="Ohashi A."/>
            <person name="Matsuura N."/>
            <person name="Tourlousse M.D."/>
        </authorList>
    </citation>
    <scope>NUCLEOTIDE SEQUENCE [LARGE SCALE GENOMIC DNA]</scope>
    <source>
        <strain evidence="2">KOME-1</strain>
    </source>
</reference>
<dbReference type="InterPro" id="IPR016181">
    <property type="entry name" value="Acyl_CoA_acyltransferase"/>
</dbReference>
<proteinExistence type="predicted"/>
<evidence type="ECO:0000259" key="1">
    <source>
        <dbReference type="PROSITE" id="PS51186"/>
    </source>
</evidence>
<accession>A0A0S7BCW9</accession>
<feature type="domain" description="N-acetyltransferase" evidence="1">
    <location>
        <begin position="34"/>
        <end position="169"/>
    </location>
</feature>
<dbReference type="PROSITE" id="PS51186">
    <property type="entry name" value="GNAT"/>
    <property type="match status" value="1"/>
</dbReference>
<dbReference type="GO" id="GO:0016747">
    <property type="term" value="F:acyltransferase activity, transferring groups other than amino-acyl groups"/>
    <property type="evidence" value="ECO:0007669"/>
    <property type="project" value="InterPro"/>
</dbReference>
<dbReference type="EMBL" id="DF967972">
    <property type="protein sequence ID" value="GAP15727.1"/>
    <property type="molecule type" value="Genomic_DNA"/>
</dbReference>
<evidence type="ECO:0000313" key="3">
    <source>
        <dbReference type="Proteomes" id="UP000055060"/>
    </source>
</evidence>
<name>A0A0S7BCW9_9CHLR</name>
<dbReference type="RefSeq" id="WP_201785938.1">
    <property type="nucleotide sequence ID" value="NZ_DF967972.1"/>
</dbReference>
<evidence type="ECO:0000313" key="2">
    <source>
        <dbReference type="EMBL" id="GAP15727.1"/>
    </source>
</evidence>
<dbReference type="STRING" id="360412.LARV_03519"/>
<gene>
    <name evidence="2" type="ORF">LARV_03519</name>
</gene>
<dbReference type="InterPro" id="IPR000182">
    <property type="entry name" value="GNAT_dom"/>
</dbReference>
<dbReference type="AlphaFoldDB" id="A0A0S7BCW9"/>
<sequence length="229" mass="26208">MPIDMELEAVLRPEQLPMAPYPPKVITLANGRRMVVRQAKREDVPAILHSVRPCLSIERDYYDIVSARLYGELLAWYRYRVKSEFCLLGQVDGYLVGIVNSRMVDEKVGMSYHTLAIDRGLRIGSHLFAAKMEHHIEYLGQEEVLIVAESPIGFRRWMIEYPLEKTNIPHELGGGDSYRLTRQIYYAAKPRLVVGDRPVPPDLLAEAEAEIKFADDDTIRERISGLKGR</sequence>
<organism evidence="2">
    <name type="scientific">Longilinea arvoryzae</name>
    <dbReference type="NCBI Taxonomy" id="360412"/>
    <lineage>
        <taxon>Bacteria</taxon>
        <taxon>Bacillati</taxon>
        <taxon>Chloroflexota</taxon>
        <taxon>Anaerolineae</taxon>
        <taxon>Anaerolineales</taxon>
        <taxon>Anaerolineaceae</taxon>
        <taxon>Longilinea</taxon>
    </lineage>
</organism>